<evidence type="ECO:0000313" key="18">
    <source>
        <dbReference type="EMBL" id="EFE29007.1"/>
    </source>
</evidence>
<evidence type="ECO:0000256" key="6">
    <source>
        <dbReference type="ARBA" id="ARBA00022679"/>
    </source>
</evidence>
<dbReference type="Pfam" id="PF00109">
    <property type="entry name" value="ketoacyl-synt"/>
    <property type="match status" value="1"/>
</dbReference>
<comment type="similarity">
    <text evidence="2 14 16">Belongs to the thiolase-like superfamily. Beta-ketoacyl-ACP synthases family.</text>
</comment>
<comment type="catalytic activity">
    <reaction evidence="12 14">
        <text>(9Z)-hexadecenoyl-[ACP] + malonyl-[ACP] + H(+) = 3-oxo-(11Z)-octadecenoyl-[ACP] + holo-[ACP] + CO2</text>
        <dbReference type="Rhea" id="RHEA:55040"/>
        <dbReference type="Rhea" id="RHEA-COMP:9623"/>
        <dbReference type="Rhea" id="RHEA-COMP:9685"/>
        <dbReference type="Rhea" id="RHEA-COMP:10800"/>
        <dbReference type="Rhea" id="RHEA-COMP:14074"/>
        <dbReference type="ChEBI" id="CHEBI:15378"/>
        <dbReference type="ChEBI" id="CHEBI:16526"/>
        <dbReference type="ChEBI" id="CHEBI:64479"/>
        <dbReference type="ChEBI" id="CHEBI:78449"/>
        <dbReference type="ChEBI" id="CHEBI:83989"/>
        <dbReference type="ChEBI" id="CHEBI:138538"/>
        <dbReference type="EC" id="2.3.1.179"/>
    </reaction>
</comment>
<dbReference type="PANTHER" id="PTHR11712">
    <property type="entry name" value="POLYKETIDE SYNTHASE-RELATED"/>
    <property type="match status" value="1"/>
</dbReference>
<dbReference type="Gene3D" id="3.40.47.10">
    <property type="match status" value="1"/>
</dbReference>
<keyword evidence="10 14" id="KW-0012">Acyltransferase</keyword>
<dbReference type="CDD" id="cd00834">
    <property type="entry name" value="KAS_I_II"/>
    <property type="match status" value="1"/>
</dbReference>
<dbReference type="SUPFAM" id="SSF53901">
    <property type="entry name" value="Thiolase-like"/>
    <property type="match status" value="2"/>
</dbReference>
<evidence type="ECO:0000256" key="5">
    <source>
        <dbReference type="ARBA" id="ARBA00022516"/>
    </source>
</evidence>
<sequence length="412" mass="44648">MKRRVVITGMGAVSPLGNDVTSLWAGVKRGECGISEITRFHYDGQRAKFAGEAVHFQEENYFDKKVCRRMDRVTKFGVVAAREAIQDSNLQLDELDKTRCGVIVSSGIGGLETIEKEHTTGMTKGFHRISPFFIPMSITNITAGSIAIETGFQGSCHCIVTACASATDSIGMAFRRIRDGYQEVMLAGGSEASITELGIGGFSAMKALSFADDITRASIPFDRERNGFVMGEGSGILILEEYEHAKRRNAKIYAEIVGYGTTCDAFHITAPSADGEGAARCMQLALDDGNISFEQIDYINAHGTSTPLNDAGETKAIKQVFQERAYDLMISSTKSMVGHLLGASGGVESIVTALSLHEGYVTPTIHYREKDSECDLDIVPNVGREKDIQFALSNSLGFGGHNATLLFKKYAE</sequence>
<dbReference type="Pfam" id="PF02801">
    <property type="entry name" value="Ketoacyl-synt_C"/>
    <property type="match status" value="1"/>
</dbReference>
<protein>
    <recommendedName>
        <fullName evidence="4 14">3-oxoacyl-[acyl-carrier-protein] synthase 2</fullName>
        <ecNumber evidence="3 14">2.3.1.179</ecNumber>
    </recommendedName>
</protein>
<dbReference type="FunFam" id="3.40.47.10:FF:000009">
    <property type="entry name" value="3-oxoacyl-[acyl-carrier-protein] synthase 2"/>
    <property type="match status" value="1"/>
</dbReference>
<evidence type="ECO:0000256" key="3">
    <source>
        <dbReference type="ARBA" id="ARBA00012356"/>
    </source>
</evidence>
<organism evidence="18 19">
    <name type="scientific">Filifactor alocis (strain ATCC 35896 / CCUG 47790 / D40 B5)</name>
    <name type="common">Fusobacterium alocis</name>
    <dbReference type="NCBI Taxonomy" id="546269"/>
    <lineage>
        <taxon>Bacteria</taxon>
        <taxon>Bacillati</taxon>
        <taxon>Bacillota</taxon>
        <taxon>Clostridia</taxon>
        <taxon>Peptostreptococcales</taxon>
        <taxon>Filifactoraceae</taxon>
        <taxon>Filifactor</taxon>
    </lineage>
</organism>
<feature type="active site" description="For beta-ketoacyl synthase activity" evidence="15">
    <location>
        <position position="163"/>
    </location>
</feature>
<evidence type="ECO:0000256" key="15">
    <source>
        <dbReference type="PIRSR" id="PIRSR000447-1"/>
    </source>
</evidence>
<reference evidence="19" key="1">
    <citation type="submission" date="2010-12" db="EMBL/GenBank/DDBJ databases">
        <title>The genome sequence of Filifactor alocis strain ATCC 35896.</title>
        <authorList>
            <consortium name="The Broad Institute Genome Sequencing Platform"/>
            <person name="Ward D."/>
            <person name="Earl A."/>
            <person name="Feldgarden M."/>
            <person name="Young S.K."/>
            <person name="Gargeya S."/>
            <person name="Zeng Q."/>
            <person name="Alvarado L."/>
            <person name="Berlin A."/>
            <person name="Bochicchio J."/>
            <person name="Chapman S.B."/>
            <person name="Chen Z."/>
            <person name="Freedman E."/>
            <person name="Gellesch M."/>
            <person name="Goldberg J."/>
            <person name="Griggs A."/>
            <person name="Gujja S."/>
            <person name="Heilman E."/>
            <person name="Heiman D."/>
            <person name="Howarth C."/>
            <person name="Mehta T."/>
            <person name="Neiman D."/>
            <person name="Pearson M."/>
            <person name="Roberts A."/>
            <person name="Saif S."/>
            <person name="Shea T."/>
            <person name="Shenoy N."/>
            <person name="Sisk P."/>
            <person name="Stolte C."/>
            <person name="Sykes S."/>
            <person name="White J."/>
            <person name="Yandava C."/>
            <person name="Izard J."/>
            <person name="Blanton J.M."/>
            <person name="Baranova O.V."/>
            <person name="Tanner A.C."/>
            <person name="Dewhirst F.E."/>
            <person name="Haas B."/>
            <person name="Nusbaum C."/>
            <person name="Birren B."/>
        </authorList>
    </citation>
    <scope>NUCLEOTIDE SEQUENCE [LARGE SCALE GENOMIC DNA]</scope>
    <source>
        <strain evidence="19">ATCC 35896 / D40 B5</strain>
    </source>
</reference>
<dbReference type="KEGG" id="faa:HMPREF0389_00929"/>
<dbReference type="EC" id="2.3.1.179" evidence="3 14"/>
<keyword evidence="5 14" id="KW-0444">Lipid biosynthesis</keyword>
<evidence type="ECO:0000256" key="9">
    <source>
        <dbReference type="ARBA" id="ARBA00023160"/>
    </source>
</evidence>
<dbReference type="NCBIfam" id="NF005589">
    <property type="entry name" value="PRK07314.1"/>
    <property type="match status" value="1"/>
</dbReference>
<keyword evidence="9 14" id="KW-0275">Fatty acid biosynthesis</keyword>
<dbReference type="EMBL" id="CP002390">
    <property type="protein sequence ID" value="EFE29007.1"/>
    <property type="molecule type" value="Genomic_DNA"/>
</dbReference>
<dbReference type="UniPathway" id="UPA00094"/>
<dbReference type="PIRSF" id="PIRSF000447">
    <property type="entry name" value="KAS_II"/>
    <property type="match status" value="1"/>
</dbReference>
<dbReference type="InterPro" id="IPR018201">
    <property type="entry name" value="Ketoacyl_synth_AS"/>
</dbReference>
<name>D6GQF4_FILAD</name>
<proteinExistence type="inferred from homology"/>
<keyword evidence="8" id="KW-0443">Lipid metabolism</keyword>
<evidence type="ECO:0000256" key="12">
    <source>
        <dbReference type="ARBA" id="ARBA00047318"/>
    </source>
</evidence>
<evidence type="ECO:0000256" key="8">
    <source>
        <dbReference type="ARBA" id="ARBA00023098"/>
    </source>
</evidence>
<evidence type="ECO:0000256" key="16">
    <source>
        <dbReference type="RuleBase" id="RU003694"/>
    </source>
</evidence>
<dbReference type="PROSITE" id="PS52004">
    <property type="entry name" value="KS3_2"/>
    <property type="match status" value="1"/>
</dbReference>
<evidence type="ECO:0000256" key="7">
    <source>
        <dbReference type="ARBA" id="ARBA00022832"/>
    </source>
</evidence>
<dbReference type="InterPro" id="IPR014030">
    <property type="entry name" value="Ketoacyl_synth_N"/>
</dbReference>
<dbReference type="Proteomes" id="UP000007468">
    <property type="component" value="Chromosome"/>
</dbReference>
<dbReference type="eggNOG" id="COG0304">
    <property type="taxonomic scope" value="Bacteria"/>
</dbReference>
<dbReference type="InterPro" id="IPR000794">
    <property type="entry name" value="Beta-ketoacyl_synthase"/>
</dbReference>
<keyword evidence="6 14" id="KW-0808">Transferase</keyword>
<dbReference type="NCBIfam" id="TIGR03150">
    <property type="entry name" value="fabF"/>
    <property type="match status" value="1"/>
</dbReference>
<dbReference type="PANTHER" id="PTHR11712:SF336">
    <property type="entry name" value="3-OXOACYL-[ACYL-CARRIER-PROTEIN] SYNTHASE, MITOCHONDRIAL"/>
    <property type="match status" value="1"/>
</dbReference>
<evidence type="ECO:0000313" key="19">
    <source>
        <dbReference type="Proteomes" id="UP000007468"/>
    </source>
</evidence>
<dbReference type="InterPro" id="IPR017568">
    <property type="entry name" value="3-oxoacyl-ACP_synth-2"/>
</dbReference>
<evidence type="ECO:0000256" key="14">
    <source>
        <dbReference type="PIRNR" id="PIRNR000447"/>
    </source>
</evidence>
<feature type="domain" description="Ketosynthase family 3 (KS3)" evidence="17">
    <location>
        <begin position="2"/>
        <end position="409"/>
    </location>
</feature>
<comment type="catalytic activity">
    <reaction evidence="13 14">
        <text>a fatty acyl-[ACP] + malonyl-[ACP] + H(+) = a 3-oxoacyl-[ACP] + holo-[ACP] + CO2</text>
        <dbReference type="Rhea" id="RHEA:22836"/>
        <dbReference type="Rhea" id="RHEA-COMP:9623"/>
        <dbReference type="Rhea" id="RHEA-COMP:9685"/>
        <dbReference type="Rhea" id="RHEA-COMP:9916"/>
        <dbReference type="Rhea" id="RHEA-COMP:14125"/>
        <dbReference type="ChEBI" id="CHEBI:15378"/>
        <dbReference type="ChEBI" id="CHEBI:16526"/>
        <dbReference type="ChEBI" id="CHEBI:64479"/>
        <dbReference type="ChEBI" id="CHEBI:78449"/>
        <dbReference type="ChEBI" id="CHEBI:78776"/>
        <dbReference type="ChEBI" id="CHEBI:138651"/>
    </reaction>
</comment>
<dbReference type="STRING" id="546269.HMPREF0389_00929"/>
<evidence type="ECO:0000259" key="17">
    <source>
        <dbReference type="PROSITE" id="PS52004"/>
    </source>
</evidence>
<dbReference type="PROSITE" id="PS00606">
    <property type="entry name" value="KS3_1"/>
    <property type="match status" value="1"/>
</dbReference>
<keyword evidence="19" id="KW-1185">Reference proteome</keyword>
<dbReference type="PATRIC" id="fig|546269.5.peg.1434"/>
<evidence type="ECO:0000256" key="13">
    <source>
        <dbReference type="ARBA" id="ARBA00047659"/>
    </source>
</evidence>
<comment type="function">
    <text evidence="11 14">Involved in the type II fatty acid elongation cycle. Catalyzes the elongation of a wide range of acyl-ACP by the addition of two carbons from malonyl-ACP to an acyl acceptor. Can efficiently catalyze the conversion of palmitoleoyl-ACP (cis-hexadec-9-enoyl-ACP) to cis-vaccenoyl-ACP (cis-octadec-11-enoyl-ACP), an essential step in the thermal regulation of fatty acid composition.</text>
</comment>
<keyword evidence="7" id="KW-0276">Fatty acid metabolism</keyword>
<gene>
    <name evidence="18" type="primary">fabF</name>
    <name evidence="18" type="ordered locus">HMPREF0389_00929</name>
</gene>
<evidence type="ECO:0000256" key="1">
    <source>
        <dbReference type="ARBA" id="ARBA00005194"/>
    </source>
</evidence>
<comment type="pathway">
    <text evidence="1 14">Lipid metabolism; fatty acid biosynthesis.</text>
</comment>
<dbReference type="RefSeq" id="WP_014262921.1">
    <property type="nucleotide sequence ID" value="NC_016630.1"/>
</dbReference>
<accession>D6GQF4</accession>
<dbReference type="GO" id="GO:0005829">
    <property type="term" value="C:cytosol"/>
    <property type="evidence" value="ECO:0007669"/>
    <property type="project" value="TreeGrafter"/>
</dbReference>
<dbReference type="GO" id="GO:0004315">
    <property type="term" value="F:3-oxoacyl-[acyl-carrier-protein] synthase activity"/>
    <property type="evidence" value="ECO:0007669"/>
    <property type="project" value="UniProtKB-UniRule"/>
</dbReference>
<dbReference type="SMART" id="SM00825">
    <property type="entry name" value="PKS_KS"/>
    <property type="match status" value="1"/>
</dbReference>
<dbReference type="AlphaFoldDB" id="D6GQF4"/>
<dbReference type="InterPro" id="IPR020841">
    <property type="entry name" value="PKS_Beta-ketoAc_synthase_dom"/>
</dbReference>
<evidence type="ECO:0000256" key="4">
    <source>
        <dbReference type="ARBA" id="ARBA00014657"/>
    </source>
</evidence>
<dbReference type="InterPro" id="IPR014031">
    <property type="entry name" value="Ketoacyl_synth_C"/>
</dbReference>
<dbReference type="GO" id="GO:0006633">
    <property type="term" value="P:fatty acid biosynthetic process"/>
    <property type="evidence" value="ECO:0007669"/>
    <property type="project" value="UniProtKB-UniRule"/>
</dbReference>
<evidence type="ECO:0000256" key="10">
    <source>
        <dbReference type="ARBA" id="ARBA00023315"/>
    </source>
</evidence>
<evidence type="ECO:0000256" key="2">
    <source>
        <dbReference type="ARBA" id="ARBA00008467"/>
    </source>
</evidence>
<dbReference type="InterPro" id="IPR016039">
    <property type="entry name" value="Thiolase-like"/>
</dbReference>
<evidence type="ECO:0000256" key="11">
    <source>
        <dbReference type="ARBA" id="ARBA00024006"/>
    </source>
</evidence>